<reference evidence="1 3" key="1">
    <citation type="journal article" date="2023" name="Front. Microbiol.">
        <title>Phylogeography and host specificity of Pasteurellaceae pathogenic to sea-farmed fish in the north-east Atlantic.</title>
        <authorList>
            <person name="Gulla S."/>
            <person name="Colquhoun D.J."/>
            <person name="Olsen A.B."/>
            <person name="Spilsberg B."/>
            <person name="Lagesen K."/>
            <person name="Aakesson C.P."/>
            <person name="Strom S."/>
            <person name="Manji F."/>
            <person name="Birkbeck T.H."/>
            <person name="Nilsen H.K."/>
        </authorList>
    </citation>
    <scope>NUCLEOTIDE SEQUENCE [LARGE SCALE GENOMIC DNA]</scope>
    <source>
        <strain evidence="1 3">VIO11850</strain>
    </source>
</reference>
<comment type="caution">
    <text evidence="2">The sequence shown here is derived from an EMBL/GenBank/DDBJ whole genome shotgun (WGS) entry which is preliminary data.</text>
</comment>
<evidence type="ECO:0000313" key="1">
    <source>
        <dbReference type="EMBL" id="MDP8086243.1"/>
    </source>
</evidence>
<name>A0AAJ6P0E9_9PAST</name>
<evidence type="ECO:0000313" key="2">
    <source>
        <dbReference type="EMBL" id="MDP8172579.1"/>
    </source>
</evidence>
<evidence type="ECO:0000313" key="4">
    <source>
        <dbReference type="Proteomes" id="UP001236239"/>
    </source>
</evidence>
<dbReference type="RefSeq" id="WP_306375197.1">
    <property type="nucleotide sequence ID" value="NZ_JASAVR010000025.1"/>
</dbReference>
<evidence type="ECO:0008006" key="5">
    <source>
        <dbReference type="Google" id="ProtNLM"/>
    </source>
</evidence>
<sequence>MNSLKVCLISIMALGVLGCEDGNPYYQEICVDGVVYLRAYNGALTLKVDSNFYPYTCTKKEKQNG</sequence>
<accession>A0AAJ6P0E9</accession>
<gene>
    <name evidence="1" type="ORF">QJT92_09965</name>
    <name evidence="2" type="ORF">QJU93_04330</name>
</gene>
<dbReference type="Proteomes" id="UP001236239">
    <property type="component" value="Unassembled WGS sequence"/>
</dbReference>
<dbReference type="EMBL" id="JASAYQ010000005">
    <property type="protein sequence ID" value="MDP8172579.1"/>
    <property type="molecule type" value="Genomic_DNA"/>
</dbReference>
<dbReference type="Proteomes" id="UP001224812">
    <property type="component" value="Unassembled WGS sequence"/>
</dbReference>
<dbReference type="EMBL" id="JASAVS010000026">
    <property type="protein sequence ID" value="MDP8086243.1"/>
    <property type="molecule type" value="Genomic_DNA"/>
</dbReference>
<dbReference type="PROSITE" id="PS51257">
    <property type="entry name" value="PROKAR_LIPOPROTEIN"/>
    <property type="match status" value="1"/>
</dbReference>
<reference evidence="2" key="2">
    <citation type="journal article" date="2023" name="Front. Microbiol.">
        <title>Phylogeography and host specificity of Pasteurellaceae pathogenic to sea-farmed fish in the north-east Atlantic.</title>
        <authorList>
            <person name="Gulla S."/>
            <person name="Colquhoun D.J."/>
            <person name="Olsen A.B."/>
            <person name="Spilsberg B."/>
            <person name="Lagesen K."/>
            <person name="Aakesson C.P."/>
            <person name="Strom S."/>
            <person name="Manji F."/>
            <person name="Birkbeck T.H."/>
            <person name="Nilsen H.K."/>
        </authorList>
    </citation>
    <scope>NUCLEOTIDE SEQUENCE</scope>
    <source>
        <strain evidence="2">TW16_20</strain>
    </source>
</reference>
<dbReference type="AlphaFoldDB" id="A0AAJ6P0E9"/>
<evidence type="ECO:0000313" key="3">
    <source>
        <dbReference type="Proteomes" id="UP001224812"/>
    </source>
</evidence>
<proteinExistence type="predicted"/>
<organism evidence="2 4">
    <name type="scientific">Phocoenobacter skyensis</name>
    <dbReference type="NCBI Taxonomy" id="97481"/>
    <lineage>
        <taxon>Bacteria</taxon>
        <taxon>Pseudomonadati</taxon>
        <taxon>Pseudomonadota</taxon>
        <taxon>Gammaproteobacteria</taxon>
        <taxon>Pasteurellales</taxon>
        <taxon>Pasteurellaceae</taxon>
        <taxon>Phocoenobacter</taxon>
    </lineage>
</organism>
<protein>
    <recommendedName>
        <fullName evidence="5">Lipoprotein</fullName>
    </recommendedName>
</protein>
<keyword evidence="3" id="KW-1185">Reference proteome</keyword>